<keyword evidence="2" id="KW-1185">Reference proteome</keyword>
<reference evidence="1" key="1">
    <citation type="submission" date="2021-03" db="EMBL/GenBank/DDBJ databases">
        <title>Genomic Encyclopedia of Type Strains, Phase IV (KMG-IV): sequencing the most valuable type-strain genomes for metagenomic binning, comparative biology and taxonomic classification.</title>
        <authorList>
            <person name="Goeker M."/>
        </authorList>
    </citation>
    <scope>NUCLEOTIDE SEQUENCE</scope>
    <source>
        <strain evidence="1">DSM 18131</strain>
    </source>
</reference>
<dbReference type="EMBL" id="JAGGJR010000013">
    <property type="protein sequence ID" value="MBP1875911.1"/>
    <property type="molecule type" value="Genomic_DNA"/>
</dbReference>
<evidence type="ECO:0000313" key="1">
    <source>
        <dbReference type="EMBL" id="MBP1875911.1"/>
    </source>
</evidence>
<protein>
    <submittedName>
        <fullName evidence="1">Uncharacterized protein</fullName>
    </submittedName>
</protein>
<name>A0ACC5T443_ENSAD</name>
<gene>
    <name evidence="1" type="ORF">J2Z19_005659</name>
</gene>
<proteinExistence type="predicted"/>
<comment type="caution">
    <text evidence="1">The sequence shown here is derived from an EMBL/GenBank/DDBJ whole genome shotgun (WGS) entry which is preliminary data.</text>
</comment>
<evidence type="ECO:0000313" key="2">
    <source>
        <dbReference type="Proteomes" id="UP000823773"/>
    </source>
</evidence>
<organism evidence="1 2">
    <name type="scientific">Ensifer adhaerens</name>
    <name type="common">Sinorhizobium morelense</name>
    <dbReference type="NCBI Taxonomy" id="106592"/>
    <lineage>
        <taxon>Bacteria</taxon>
        <taxon>Pseudomonadati</taxon>
        <taxon>Pseudomonadota</taxon>
        <taxon>Alphaproteobacteria</taxon>
        <taxon>Hyphomicrobiales</taxon>
        <taxon>Rhizobiaceae</taxon>
        <taxon>Sinorhizobium/Ensifer group</taxon>
        <taxon>Ensifer</taxon>
    </lineage>
</organism>
<dbReference type="Proteomes" id="UP000823773">
    <property type="component" value="Unassembled WGS sequence"/>
</dbReference>
<accession>A0ACC5T443</accession>
<sequence>MSIKKSLRQFLCLPVRQAPASKIHDLETFLDVWQAYSVAVMELHRLHAEKPPRQETIREFEILCRLIEERLMSALDMKDRAGSTDGSGQLPAGLHWSGEP</sequence>